<evidence type="ECO:0000259" key="1">
    <source>
        <dbReference type="PROSITE" id="PS51186"/>
    </source>
</evidence>
<dbReference type="PROSITE" id="PS51186">
    <property type="entry name" value="GNAT"/>
    <property type="match status" value="1"/>
</dbReference>
<dbReference type="SUPFAM" id="SSF55729">
    <property type="entry name" value="Acyl-CoA N-acyltransferases (Nat)"/>
    <property type="match status" value="1"/>
</dbReference>
<name>A0A1H0L0S9_9BACI</name>
<evidence type="ECO:0000313" key="2">
    <source>
        <dbReference type="EMBL" id="SDO61653.1"/>
    </source>
</evidence>
<dbReference type="RefSeq" id="WP_090844701.1">
    <property type="nucleotide sequence ID" value="NZ_FNIL01000022.1"/>
</dbReference>
<reference evidence="3" key="1">
    <citation type="submission" date="2016-10" db="EMBL/GenBank/DDBJ databases">
        <authorList>
            <person name="Varghese N."/>
            <person name="Submissions S."/>
        </authorList>
    </citation>
    <scope>NUCLEOTIDE SEQUENCE [LARGE SCALE GENOMIC DNA]</scope>
    <source>
        <strain evidence="3">CGMCC 1.10369</strain>
    </source>
</reference>
<dbReference type="InterPro" id="IPR000182">
    <property type="entry name" value="GNAT_dom"/>
</dbReference>
<dbReference type="InterPro" id="IPR016181">
    <property type="entry name" value="Acyl_CoA_acyltransferase"/>
</dbReference>
<dbReference type="Proteomes" id="UP000198778">
    <property type="component" value="Unassembled WGS sequence"/>
</dbReference>
<organism evidence="2 3">
    <name type="scientific">Alkalicoccus daliensis</name>
    <dbReference type="NCBI Taxonomy" id="745820"/>
    <lineage>
        <taxon>Bacteria</taxon>
        <taxon>Bacillati</taxon>
        <taxon>Bacillota</taxon>
        <taxon>Bacilli</taxon>
        <taxon>Bacillales</taxon>
        <taxon>Bacillaceae</taxon>
        <taxon>Alkalicoccus</taxon>
    </lineage>
</organism>
<keyword evidence="3" id="KW-1185">Reference proteome</keyword>
<dbReference type="Gene3D" id="3.40.630.30">
    <property type="match status" value="1"/>
</dbReference>
<proteinExistence type="predicted"/>
<evidence type="ECO:0000313" key="3">
    <source>
        <dbReference type="Proteomes" id="UP000198778"/>
    </source>
</evidence>
<dbReference type="OrthoDB" id="9811121at2"/>
<dbReference type="AlphaFoldDB" id="A0A1H0L0S9"/>
<keyword evidence="2" id="KW-0808">Transferase</keyword>
<protein>
    <submittedName>
        <fullName evidence="2">Acetyltransferase (GNAT) family protein</fullName>
    </submittedName>
</protein>
<dbReference type="Pfam" id="PF00583">
    <property type="entry name" value="Acetyltransf_1"/>
    <property type="match status" value="1"/>
</dbReference>
<dbReference type="GO" id="GO:0016747">
    <property type="term" value="F:acyltransferase activity, transferring groups other than amino-acyl groups"/>
    <property type="evidence" value="ECO:0007669"/>
    <property type="project" value="InterPro"/>
</dbReference>
<dbReference type="CDD" id="cd04301">
    <property type="entry name" value="NAT_SF"/>
    <property type="match status" value="1"/>
</dbReference>
<accession>A0A1H0L0S9</accession>
<sequence length="208" mass="23526">MNSSIFVRSYSPADYPALLQIQKEAFPPPFPEDLWWSKDHIKAHTETFPEGAMIAFDGEEAAGSSTALLTAFTKEDHTWDEVADNGYIRQSHDPQGDTLYGIDVCVRPAFRGRGIAGALYEARKQLVRELGLKRYVAGCRIPEFHKHADTLDVHAFIKEVEAGNVYDPVLSFMLKQGLQVLRPIPGYLDDEESLHYGVLVEWKNPDYR</sequence>
<feature type="domain" description="N-acetyltransferase" evidence="1">
    <location>
        <begin position="5"/>
        <end position="201"/>
    </location>
</feature>
<dbReference type="EMBL" id="FNIL01000022">
    <property type="protein sequence ID" value="SDO61653.1"/>
    <property type="molecule type" value="Genomic_DNA"/>
</dbReference>
<gene>
    <name evidence="2" type="ORF">SAMN04488053_12211</name>
</gene>